<proteinExistence type="predicted"/>
<dbReference type="Proteomes" id="UP000553766">
    <property type="component" value="Unassembled WGS sequence"/>
</dbReference>
<evidence type="ECO:0000256" key="1">
    <source>
        <dbReference type="SAM" id="MobiDB-lite"/>
    </source>
</evidence>
<keyword evidence="3" id="KW-0328">Glycosyltransferase</keyword>
<sequence length="650" mass="73733">MARSKAVTTTEPTPSRAAARPLPKRTPTRLTPGEQRIFELRFDRSRADLFGPLDHLYGHLPGYERFASQLVQMLRRNWRERPKDLKDLDLRRDLEPDWFLRETMVGYVFYIDRFAGTLADLPAKLDYLEELGVTYVHLMPCLKPRDGDNDGGYSVQNYREIDPRLGTMAEFEAICAAFRARGISPCIDMVLNHTAKEHDWAMRARAGSEQHRAYYRMYETDETPREYEKTLLEIFPNQAPGNFTYYADMDRWVWTTFNEHQWDLNWENPQIFIEILDVMLYLANKGAEVLRLDAVAFMWKRLGTQCQNLPEVHHILQALRAACRIAAPAVIHKAEAIVAPDQLLPYLGVGEHTGKVANLAYHNSLMVQFWSALAARDTGLMTHVLRTHFPTVHRNATWGTYLRCHDDIGWAITDEDAGQLGFSGFGHRQFLADFYEGVFPGSFARGGRFQYNPVTQDRRTNGTMASLCGLETALEAGNDAWVGDAIARILMGHALIASFGGVPLLYMGDELALLNDHDWAAHSRGEDDSRWMHRPLMDWDRAAERHDPATPTGRVYAGVKALLAARKATPELHGDVPRDILDVPHASVFAFRRVAAARTLVAVFNFSEQHIALDRGWLSAHGVVDFEDRLSGRAIQGAVTLAPYQAMWLV</sequence>
<dbReference type="InterPro" id="IPR006047">
    <property type="entry name" value="GH13_cat_dom"/>
</dbReference>
<dbReference type="Pfam" id="PF00128">
    <property type="entry name" value="Alpha-amylase"/>
    <property type="match status" value="1"/>
</dbReference>
<evidence type="ECO:0000313" key="4">
    <source>
        <dbReference type="Proteomes" id="UP000553766"/>
    </source>
</evidence>
<dbReference type="InterPro" id="IPR017853">
    <property type="entry name" value="GH"/>
</dbReference>
<dbReference type="CDD" id="cd11324">
    <property type="entry name" value="AmyAc_Amylosucrase"/>
    <property type="match status" value="1"/>
</dbReference>
<dbReference type="EC" id="2.4.1.4" evidence="3"/>
<dbReference type="InterPro" id="IPR044077">
    <property type="entry name" value="Amylosucrase"/>
</dbReference>
<dbReference type="EMBL" id="JACIJS010000004">
    <property type="protein sequence ID" value="MBB5515500.1"/>
    <property type="molecule type" value="Genomic_DNA"/>
</dbReference>
<gene>
    <name evidence="3" type="ORF">FHS89_001512</name>
</gene>
<dbReference type="SUPFAM" id="SSF51011">
    <property type="entry name" value="Glycosyl hydrolase domain"/>
    <property type="match status" value="1"/>
</dbReference>
<accession>A0A840WWE1</accession>
<dbReference type="Gene3D" id="3.20.20.80">
    <property type="entry name" value="Glycosidases"/>
    <property type="match status" value="1"/>
</dbReference>
<dbReference type="Gene3D" id="2.60.40.1180">
    <property type="entry name" value="Golgi alpha-mannosidase II"/>
    <property type="match status" value="1"/>
</dbReference>
<evidence type="ECO:0000313" key="3">
    <source>
        <dbReference type="EMBL" id="MBB5515500.1"/>
    </source>
</evidence>
<comment type="caution">
    <text evidence="3">The sequence shown here is derived from an EMBL/GenBank/DDBJ whole genome shotgun (WGS) entry which is preliminary data.</text>
</comment>
<dbReference type="PANTHER" id="PTHR10357">
    <property type="entry name" value="ALPHA-AMYLASE FAMILY MEMBER"/>
    <property type="match status" value="1"/>
</dbReference>
<feature type="region of interest" description="Disordered" evidence="1">
    <location>
        <begin position="1"/>
        <end position="30"/>
    </location>
</feature>
<dbReference type="RefSeq" id="WP_184010169.1">
    <property type="nucleotide sequence ID" value="NZ_JACIJS010000004.1"/>
</dbReference>
<dbReference type="Gene3D" id="3.90.400.10">
    <property type="entry name" value="Oligo-1,6-glucosidase, Domain 2"/>
    <property type="match status" value="1"/>
</dbReference>
<feature type="domain" description="Glycosyl hydrolase family 13 catalytic" evidence="2">
    <location>
        <begin position="110"/>
        <end position="566"/>
    </location>
</feature>
<dbReference type="Gene3D" id="1.10.1740.10">
    <property type="match status" value="1"/>
</dbReference>
<dbReference type="InterPro" id="IPR055218">
    <property type="entry name" value="Amylosucrase_C"/>
</dbReference>
<keyword evidence="3" id="KW-0808">Transferase</keyword>
<dbReference type="SUPFAM" id="SSF51445">
    <property type="entry name" value="(Trans)glycosidases"/>
    <property type="match status" value="1"/>
</dbReference>
<organism evidence="3 4">
    <name type="scientific">Rubricella aquisinus</name>
    <dbReference type="NCBI Taxonomy" id="2028108"/>
    <lineage>
        <taxon>Bacteria</taxon>
        <taxon>Pseudomonadati</taxon>
        <taxon>Pseudomonadota</taxon>
        <taxon>Alphaproteobacteria</taxon>
        <taxon>Rhodobacterales</taxon>
        <taxon>Paracoccaceae</taxon>
        <taxon>Rubricella</taxon>
    </lineage>
</organism>
<protein>
    <submittedName>
        <fullName evidence="3">Amylosucrase</fullName>
        <ecNumber evidence="3">2.4.1.4</ecNumber>
    </submittedName>
</protein>
<dbReference type="PANTHER" id="PTHR10357:SF213">
    <property type="entry name" value="ALPHA AMYLASE CATALYTIC REGION"/>
    <property type="match status" value="1"/>
</dbReference>
<dbReference type="Pfam" id="PF22582">
    <property type="entry name" value="Amylosucrase_C-like"/>
    <property type="match status" value="1"/>
</dbReference>
<dbReference type="InterPro" id="IPR045857">
    <property type="entry name" value="O16G_dom_2"/>
</dbReference>
<dbReference type="AlphaFoldDB" id="A0A840WWE1"/>
<reference evidence="3 4" key="1">
    <citation type="submission" date="2020-08" db="EMBL/GenBank/DDBJ databases">
        <title>Genomic Encyclopedia of Type Strains, Phase IV (KMG-IV): sequencing the most valuable type-strain genomes for metagenomic binning, comparative biology and taxonomic classification.</title>
        <authorList>
            <person name="Goeker M."/>
        </authorList>
    </citation>
    <scope>NUCLEOTIDE SEQUENCE [LARGE SCALE GENOMIC DNA]</scope>
    <source>
        <strain evidence="3 4">DSM 103377</strain>
    </source>
</reference>
<keyword evidence="4" id="KW-1185">Reference proteome</keyword>
<dbReference type="SMART" id="SM00642">
    <property type="entry name" value="Aamy"/>
    <property type="match status" value="1"/>
</dbReference>
<name>A0A840WWE1_9RHOB</name>
<feature type="compositionally biased region" description="Polar residues" evidence="1">
    <location>
        <begin position="1"/>
        <end position="13"/>
    </location>
</feature>
<dbReference type="GO" id="GO:0005975">
    <property type="term" value="P:carbohydrate metabolic process"/>
    <property type="evidence" value="ECO:0007669"/>
    <property type="project" value="InterPro"/>
</dbReference>
<dbReference type="GO" id="GO:0047669">
    <property type="term" value="F:amylosucrase activity"/>
    <property type="evidence" value="ECO:0007669"/>
    <property type="project" value="UniProtKB-EC"/>
</dbReference>
<dbReference type="InterPro" id="IPR013780">
    <property type="entry name" value="Glyco_hydro_b"/>
</dbReference>
<evidence type="ECO:0000259" key="2">
    <source>
        <dbReference type="SMART" id="SM00642"/>
    </source>
</evidence>